<proteinExistence type="predicted"/>
<accession>A0ABR1ESW0</accession>
<evidence type="ECO:0000313" key="1">
    <source>
        <dbReference type="EMBL" id="KAK6765722.1"/>
    </source>
</evidence>
<comment type="caution">
    <text evidence="1">The sequence shown here is derived from an EMBL/GenBank/DDBJ whole genome shotgun (WGS) entry which is preliminary data.</text>
</comment>
<sequence length="73" mass="8788">MNKTLISLGKPYYPDVLTDSKRRLFERLVECMALEQYVDDTESCLYMSKDDKEKYTMTERHVCETLVNMIRIW</sequence>
<keyword evidence="2" id="KW-1185">Reference proteome</keyword>
<protein>
    <submittedName>
        <fullName evidence="1">Uncharacterized protein</fullName>
    </submittedName>
</protein>
<reference evidence="1 2" key="1">
    <citation type="submission" date="2023-08" db="EMBL/GenBank/DDBJ databases">
        <title>A Necator americanus chromosomal reference genome.</title>
        <authorList>
            <person name="Ilik V."/>
            <person name="Petrzelkova K.J."/>
            <person name="Pardy F."/>
            <person name="Fuh T."/>
            <person name="Niatou-Singa F.S."/>
            <person name="Gouil Q."/>
            <person name="Baker L."/>
            <person name="Ritchie M.E."/>
            <person name="Jex A.R."/>
            <person name="Gazzola D."/>
            <person name="Li H."/>
            <person name="Toshio Fujiwara R."/>
            <person name="Zhan B."/>
            <person name="Aroian R.V."/>
            <person name="Pafco B."/>
            <person name="Schwarz E.M."/>
        </authorList>
    </citation>
    <scope>NUCLEOTIDE SEQUENCE [LARGE SCALE GENOMIC DNA]</scope>
    <source>
        <strain evidence="1 2">Aroian</strain>
        <tissue evidence="1">Whole animal</tissue>
    </source>
</reference>
<evidence type="ECO:0000313" key="2">
    <source>
        <dbReference type="Proteomes" id="UP001303046"/>
    </source>
</evidence>
<dbReference type="EMBL" id="JAVFWL010000006">
    <property type="protein sequence ID" value="KAK6765722.1"/>
    <property type="molecule type" value="Genomic_DNA"/>
</dbReference>
<gene>
    <name evidence="1" type="primary">Necator_chrX.g25726</name>
    <name evidence="1" type="ORF">RB195_025560</name>
</gene>
<dbReference type="Proteomes" id="UP001303046">
    <property type="component" value="Unassembled WGS sequence"/>
</dbReference>
<organism evidence="1 2">
    <name type="scientific">Necator americanus</name>
    <name type="common">Human hookworm</name>
    <dbReference type="NCBI Taxonomy" id="51031"/>
    <lineage>
        <taxon>Eukaryota</taxon>
        <taxon>Metazoa</taxon>
        <taxon>Ecdysozoa</taxon>
        <taxon>Nematoda</taxon>
        <taxon>Chromadorea</taxon>
        <taxon>Rhabditida</taxon>
        <taxon>Rhabditina</taxon>
        <taxon>Rhabditomorpha</taxon>
        <taxon>Strongyloidea</taxon>
        <taxon>Ancylostomatidae</taxon>
        <taxon>Bunostominae</taxon>
        <taxon>Necator</taxon>
    </lineage>
</organism>
<name>A0ABR1ESW0_NECAM</name>